<name>A0A5J4TCM8_9EUKA</name>
<dbReference type="Proteomes" id="UP000324800">
    <property type="component" value="Unassembled WGS sequence"/>
</dbReference>
<evidence type="ECO:0000313" key="2">
    <source>
        <dbReference type="Proteomes" id="UP000324800"/>
    </source>
</evidence>
<feature type="non-terminal residue" evidence="1">
    <location>
        <position position="145"/>
    </location>
</feature>
<evidence type="ECO:0000313" key="1">
    <source>
        <dbReference type="EMBL" id="KAA6355310.1"/>
    </source>
</evidence>
<accession>A0A5J4TCM8</accession>
<protein>
    <submittedName>
        <fullName evidence="1">Uncharacterized protein</fullName>
    </submittedName>
</protein>
<organism evidence="1 2">
    <name type="scientific">Streblomastix strix</name>
    <dbReference type="NCBI Taxonomy" id="222440"/>
    <lineage>
        <taxon>Eukaryota</taxon>
        <taxon>Metamonada</taxon>
        <taxon>Preaxostyla</taxon>
        <taxon>Oxymonadida</taxon>
        <taxon>Streblomastigidae</taxon>
        <taxon>Streblomastix</taxon>
    </lineage>
</organism>
<gene>
    <name evidence="1" type="ORF">EZS28_049163</name>
</gene>
<comment type="caution">
    <text evidence="1">The sequence shown here is derived from an EMBL/GenBank/DDBJ whole genome shotgun (WGS) entry which is preliminary data.</text>
</comment>
<sequence length="145" mass="16645">MQDAALAIISFTDSQAYKKEKKQNEQPESESTDSLVEVTAYLEYLKNQKRKVDRLRLNVRQKSRECFSWVQHNGDAQDFADLVNVGYGKVTCISLSTAGGIGEENDEEIRNRLGNIQWFLGEQHEGRKNRWLPSLQPLLLLARMT</sequence>
<proteinExistence type="predicted"/>
<reference evidence="1 2" key="1">
    <citation type="submission" date="2019-03" db="EMBL/GenBank/DDBJ databases">
        <title>Single cell metagenomics reveals metabolic interactions within the superorganism composed of flagellate Streblomastix strix and complex community of Bacteroidetes bacteria on its surface.</title>
        <authorList>
            <person name="Treitli S.C."/>
            <person name="Kolisko M."/>
            <person name="Husnik F."/>
            <person name="Keeling P."/>
            <person name="Hampl V."/>
        </authorList>
    </citation>
    <scope>NUCLEOTIDE SEQUENCE [LARGE SCALE GENOMIC DNA]</scope>
    <source>
        <strain evidence="1">ST1C</strain>
    </source>
</reference>
<dbReference type="EMBL" id="SNRW01034814">
    <property type="protein sequence ID" value="KAA6355310.1"/>
    <property type="molecule type" value="Genomic_DNA"/>
</dbReference>
<dbReference type="AlphaFoldDB" id="A0A5J4TCM8"/>